<feature type="transmembrane region" description="Helical" evidence="1">
    <location>
        <begin position="37"/>
        <end position="57"/>
    </location>
</feature>
<keyword evidence="3" id="KW-1185">Reference proteome</keyword>
<keyword evidence="1" id="KW-1133">Transmembrane helix</keyword>
<dbReference type="EMBL" id="BAABDD010000005">
    <property type="protein sequence ID" value="GAA3735995.1"/>
    <property type="molecule type" value="Genomic_DNA"/>
</dbReference>
<comment type="caution">
    <text evidence="2">The sequence shown here is derived from an EMBL/GenBank/DDBJ whole genome shotgun (WGS) entry which is preliminary data.</text>
</comment>
<accession>A0ABP7FDS5</accession>
<keyword evidence="1" id="KW-0812">Transmembrane</keyword>
<protein>
    <recommendedName>
        <fullName evidence="4">MFS transporter</fullName>
    </recommendedName>
</protein>
<evidence type="ECO:0000256" key="1">
    <source>
        <dbReference type="SAM" id="Phobius"/>
    </source>
</evidence>
<feature type="transmembrane region" description="Helical" evidence="1">
    <location>
        <begin position="106"/>
        <end position="125"/>
    </location>
</feature>
<feature type="transmembrane region" description="Helical" evidence="1">
    <location>
        <begin position="64"/>
        <end position="86"/>
    </location>
</feature>
<dbReference type="Proteomes" id="UP001500908">
    <property type="component" value="Unassembled WGS sequence"/>
</dbReference>
<sequence length="198" mass="20112">MSADQFTFRLLRASLFAVVCVGLGLAGHVFAGGGAPPAIALLGSGGALALLTVPFAGRQQNWTTLTVGLLTAQAILHLVFATAHAAPPAGAADPGPLCGAGASEGVSLTMALAHVWAAMVTGWWLAAGEKALWAVLRWLHAVLLALPPVTAGPLPAPAPRRRAVAPALALRLLVLRYTVCERAPPRSAPRAPLPAVAA</sequence>
<gene>
    <name evidence="2" type="ORF">GCM10022402_15190</name>
</gene>
<evidence type="ECO:0000313" key="3">
    <source>
        <dbReference type="Proteomes" id="UP001500908"/>
    </source>
</evidence>
<name>A0ABP7FDS5_9ACTN</name>
<feature type="transmembrane region" description="Helical" evidence="1">
    <location>
        <begin position="12"/>
        <end position="31"/>
    </location>
</feature>
<proteinExistence type="predicted"/>
<dbReference type="RefSeq" id="WP_344968828.1">
    <property type="nucleotide sequence ID" value="NZ_BAABDD010000005.1"/>
</dbReference>
<reference evidence="3" key="1">
    <citation type="journal article" date="2019" name="Int. J. Syst. Evol. Microbiol.">
        <title>The Global Catalogue of Microorganisms (GCM) 10K type strain sequencing project: providing services to taxonomists for standard genome sequencing and annotation.</title>
        <authorList>
            <consortium name="The Broad Institute Genomics Platform"/>
            <consortium name="The Broad Institute Genome Sequencing Center for Infectious Disease"/>
            <person name="Wu L."/>
            <person name="Ma J."/>
        </authorList>
    </citation>
    <scope>NUCLEOTIDE SEQUENCE [LARGE SCALE GENOMIC DNA]</scope>
    <source>
        <strain evidence="3">JCM 17137</strain>
    </source>
</reference>
<organism evidence="2 3">
    <name type="scientific">Salinactinospora qingdaonensis</name>
    <dbReference type="NCBI Taxonomy" id="702744"/>
    <lineage>
        <taxon>Bacteria</taxon>
        <taxon>Bacillati</taxon>
        <taxon>Actinomycetota</taxon>
        <taxon>Actinomycetes</taxon>
        <taxon>Streptosporangiales</taxon>
        <taxon>Nocardiopsidaceae</taxon>
        <taxon>Salinactinospora</taxon>
    </lineage>
</organism>
<evidence type="ECO:0008006" key="4">
    <source>
        <dbReference type="Google" id="ProtNLM"/>
    </source>
</evidence>
<evidence type="ECO:0000313" key="2">
    <source>
        <dbReference type="EMBL" id="GAA3735995.1"/>
    </source>
</evidence>
<keyword evidence="1" id="KW-0472">Membrane</keyword>